<feature type="region of interest" description="Disordered" evidence="1">
    <location>
        <begin position="436"/>
        <end position="528"/>
    </location>
</feature>
<protein>
    <submittedName>
        <fullName evidence="4">Glycoside hydrolase family 76 protein</fullName>
    </submittedName>
</protein>
<evidence type="ECO:0000313" key="4">
    <source>
        <dbReference type="EMBL" id="KAK7044487.1"/>
    </source>
</evidence>
<gene>
    <name evidence="4" type="ORF">R3P38DRAFT_2766120</name>
</gene>
<keyword evidence="2" id="KW-0472">Membrane</keyword>
<feature type="compositionally biased region" description="Low complexity" evidence="1">
    <location>
        <begin position="503"/>
        <end position="521"/>
    </location>
</feature>
<keyword evidence="3" id="KW-0732">Signal</keyword>
<keyword evidence="4" id="KW-0378">Hydrolase</keyword>
<dbReference type="InterPro" id="IPR008928">
    <property type="entry name" value="6-hairpin_glycosidase_sf"/>
</dbReference>
<sequence>MQFLPLLLTLCFLSSCRAGPLASPSWRKPNITTSVVDRISLADAAVEKAISMLDSDAKFDGQSLGYAAQLFSQMAELDTATNRTHYSDTLKDFFLKAPHRASNFSDILSYGHAAAKAYAAYNDPVFRDYAIQSWYFGRTYTLSASQVAAGKTSVKSMSIVNECHERTYFAQNTNTDDSTIATLGTGLSALLAESTPDSAERTMYLAAADDSAGFLQANLITGNSQVQDNILSGANFSCAGDSNAVTTNPGLVMEGLAVLYSITNDPATQNLLSRILTATIPNQVWQQPDGVLTVGDIYLMRALATLYQRNSTPEYQDDIAQYIGVQFNAVVDLATANGTNIYANSWPGPPSSLFYPTNQSNAIAALLGAITISDPPNSSTTSMPLPSPSQSPGLTPPQQSKSSKKTVAIIVSVLAVIALMACVLLIWFIRRRRRLRRNSTSSSSPGSSVNPFGAWRNIRRPGKHARDALGVGSGEPPSVTEAVRGPVSKRAAARGPPRPPRPAVVATNSTSEGSSSAASPPSDLPTDELVRILNDRLRGRNWDEDEAPPDYPV</sequence>
<dbReference type="EMBL" id="JAWWNJ010000011">
    <property type="protein sequence ID" value="KAK7044487.1"/>
    <property type="molecule type" value="Genomic_DNA"/>
</dbReference>
<proteinExistence type="predicted"/>
<name>A0AAW0D1X7_9AGAR</name>
<comment type="caution">
    <text evidence="4">The sequence shown here is derived from an EMBL/GenBank/DDBJ whole genome shotgun (WGS) entry which is preliminary data.</text>
</comment>
<feature type="region of interest" description="Disordered" evidence="1">
    <location>
        <begin position="377"/>
        <end position="402"/>
    </location>
</feature>
<evidence type="ECO:0000313" key="5">
    <source>
        <dbReference type="Proteomes" id="UP001362999"/>
    </source>
</evidence>
<feature type="compositionally biased region" description="Low complexity" evidence="1">
    <location>
        <begin position="438"/>
        <end position="448"/>
    </location>
</feature>
<evidence type="ECO:0000256" key="2">
    <source>
        <dbReference type="SAM" id="Phobius"/>
    </source>
</evidence>
<reference evidence="4 5" key="1">
    <citation type="journal article" date="2024" name="J Genomics">
        <title>Draft genome sequencing and assembly of Favolaschia claudopus CIRM-BRFM 2984 isolated from oak limbs.</title>
        <authorList>
            <person name="Navarro D."/>
            <person name="Drula E."/>
            <person name="Chaduli D."/>
            <person name="Cazenave R."/>
            <person name="Ahrendt S."/>
            <person name="Wang J."/>
            <person name="Lipzen A."/>
            <person name="Daum C."/>
            <person name="Barry K."/>
            <person name="Grigoriev I.V."/>
            <person name="Favel A."/>
            <person name="Rosso M.N."/>
            <person name="Martin F."/>
        </authorList>
    </citation>
    <scope>NUCLEOTIDE SEQUENCE [LARGE SCALE GENOMIC DNA]</scope>
    <source>
        <strain evidence="4 5">CIRM-BRFM 2984</strain>
    </source>
</reference>
<feature type="compositionally biased region" description="Low complexity" evidence="1">
    <location>
        <begin position="377"/>
        <end position="400"/>
    </location>
</feature>
<keyword evidence="2" id="KW-0812">Transmembrane</keyword>
<dbReference type="GO" id="GO:0016787">
    <property type="term" value="F:hydrolase activity"/>
    <property type="evidence" value="ECO:0007669"/>
    <property type="project" value="UniProtKB-KW"/>
</dbReference>
<feature type="transmembrane region" description="Helical" evidence="2">
    <location>
        <begin position="407"/>
        <end position="429"/>
    </location>
</feature>
<keyword evidence="2" id="KW-1133">Transmembrane helix</keyword>
<feature type="signal peptide" evidence="3">
    <location>
        <begin position="1"/>
        <end position="18"/>
    </location>
</feature>
<dbReference type="Gene3D" id="1.50.10.20">
    <property type="match status" value="1"/>
</dbReference>
<feature type="chain" id="PRO_5043687570" evidence="3">
    <location>
        <begin position="19"/>
        <end position="553"/>
    </location>
</feature>
<evidence type="ECO:0000256" key="3">
    <source>
        <dbReference type="SAM" id="SignalP"/>
    </source>
</evidence>
<dbReference type="GO" id="GO:0005975">
    <property type="term" value="P:carbohydrate metabolic process"/>
    <property type="evidence" value="ECO:0007669"/>
    <property type="project" value="InterPro"/>
</dbReference>
<accession>A0AAW0D1X7</accession>
<evidence type="ECO:0000256" key="1">
    <source>
        <dbReference type="SAM" id="MobiDB-lite"/>
    </source>
</evidence>
<dbReference type="AlphaFoldDB" id="A0AAW0D1X7"/>
<dbReference type="SUPFAM" id="SSF48208">
    <property type="entry name" value="Six-hairpin glycosidases"/>
    <property type="match status" value="1"/>
</dbReference>
<organism evidence="4 5">
    <name type="scientific">Favolaschia claudopus</name>
    <dbReference type="NCBI Taxonomy" id="2862362"/>
    <lineage>
        <taxon>Eukaryota</taxon>
        <taxon>Fungi</taxon>
        <taxon>Dikarya</taxon>
        <taxon>Basidiomycota</taxon>
        <taxon>Agaricomycotina</taxon>
        <taxon>Agaricomycetes</taxon>
        <taxon>Agaricomycetidae</taxon>
        <taxon>Agaricales</taxon>
        <taxon>Marasmiineae</taxon>
        <taxon>Mycenaceae</taxon>
        <taxon>Favolaschia</taxon>
    </lineage>
</organism>
<keyword evidence="5" id="KW-1185">Reference proteome</keyword>
<dbReference type="Proteomes" id="UP001362999">
    <property type="component" value="Unassembled WGS sequence"/>
</dbReference>